<dbReference type="Proteomes" id="UP000298133">
    <property type="component" value="Unassembled WGS sequence"/>
</dbReference>
<dbReference type="EMBL" id="SPIA01000001">
    <property type="protein sequence ID" value="TFH68841.1"/>
    <property type="molecule type" value="Genomic_DNA"/>
</dbReference>
<dbReference type="OrthoDB" id="4571298at2"/>
<feature type="domain" description="SnoaL-like" evidence="1">
    <location>
        <begin position="4"/>
        <end position="126"/>
    </location>
</feature>
<keyword evidence="3" id="KW-1185">Reference proteome</keyword>
<sequence length="155" mass="17850">MLDLEAIELIKQLKARYFRFLDTGDYAGLETVFSADATAHFKGGDYDFDMAGWPRLERFYKRAFTEQTFGMHNGHHPEISVDGDTATGIWYLQDIFVNLVENVTVMGSALYRDRYIKVDGEWKIAHTGYERLWEEIHPRGEGIRLTVKPIAPATE</sequence>
<evidence type="ECO:0000313" key="2">
    <source>
        <dbReference type="EMBL" id="TFH68841.1"/>
    </source>
</evidence>
<evidence type="ECO:0000313" key="3">
    <source>
        <dbReference type="Proteomes" id="UP000298133"/>
    </source>
</evidence>
<dbReference type="InterPro" id="IPR037401">
    <property type="entry name" value="SnoaL-like"/>
</dbReference>
<proteinExistence type="predicted"/>
<gene>
    <name evidence="2" type="ORF">E3W66_02495</name>
</gene>
<organism evidence="2 3">
    <name type="scientific">Gammaproteobacteria bacterium LSUCC0057</name>
    <dbReference type="NCBI Taxonomy" id="2559237"/>
    <lineage>
        <taxon>Bacteria</taxon>
        <taxon>Pseudomonadati</taxon>
        <taxon>Pseudomonadota</taxon>
        <taxon>Gammaproteobacteria</taxon>
        <taxon>Cellvibrionales</taxon>
        <taxon>Porticoccaceae</taxon>
        <taxon>SAR92 clade</taxon>
    </lineage>
</organism>
<comment type="caution">
    <text evidence="2">The sequence shown here is derived from an EMBL/GenBank/DDBJ whole genome shotgun (WGS) entry which is preliminary data.</text>
</comment>
<dbReference type="Gene3D" id="3.10.450.50">
    <property type="match status" value="1"/>
</dbReference>
<reference evidence="2 3" key="1">
    <citation type="submission" date="2019-03" db="EMBL/GenBank/DDBJ databases">
        <title>Draft genome of Gammaproteobacteria bacterium LSUCC0057, a member of the SAR92 clade.</title>
        <authorList>
            <person name="Lanclos V.C."/>
            <person name="Doiron C."/>
            <person name="Henson M.W."/>
            <person name="Thrash J.C."/>
        </authorList>
    </citation>
    <scope>NUCLEOTIDE SEQUENCE [LARGE SCALE GENOMIC DNA]</scope>
    <source>
        <strain evidence="2 3">LSUCC0057</strain>
    </source>
</reference>
<dbReference type="InterPro" id="IPR032710">
    <property type="entry name" value="NTF2-like_dom_sf"/>
</dbReference>
<accession>A0A4Y8UKR7</accession>
<dbReference type="Pfam" id="PF13577">
    <property type="entry name" value="SnoaL_4"/>
    <property type="match status" value="1"/>
</dbReference>
<protein>
    <submittedName>
        <fullName evidence="2">Nuclear transport factor 2 family protein</fullName>
    </submittedName>
</protein>
<dbReference type="CDD" id="cd00531">
    <property type="entry name" value="NTF2_like"/>
    <property type="match status" value="1"/>
</dbReference>
<dbReference type="AlphaFoldDB" id="A0A4Y8UKR7"/>
<evidence type="ECO:0000259" key="1">
    <source>
        <dbReference type="Pfam" id="PF13577"/>
    </source>
</evidence>
<name>A0A4Y8UKR7_9GAMM</name>
<dbReference type="SUPFAM" id="SSF54427">
    <property type="entry name" value="NTF2-like"/>
    <property type="match status" value="1"/>
</dbReference>